<dbReference type="PRINTS" id="PR00036">
    <property type="entry name" value="HTHLACI"/>
</dbReference>
<dbReference type="SUPFAM" id="SSF47413">
    <property type="entry name" value="lambda repressor-like DNA-binding domains"/>
    <property type="match status" value="1"/>
</dbReference>
<evidence type="ECO:0000259" key="4">
    <source>
        <dbReference type="PROSITE" id="PS50932"/>
    </source>
</evidence>
<proteinExistence type="predicted"/>
<feature type="domain" description="HTH cro/C1-type" evidence="5">
    <location>
        <begin position="5"/>
        <end position="24"/>
    </location>
</feature>
<reference evidence="7" key="1">
    <citation type="journal article" date="2019" name="Int. J. Syst. Evol. Microbiol.">
        <title>The Global Catalogue of Microorganisms (GCM) 10K type strain sequencing project: providing services to taxonomists for standard genome sequencing and annotation.</title>
        <authorList>
            <consortium name="The Broad Institute Genomics Platform"/>
            <consortium name="The Broad Institute Genome Sequencing Center for Infectious Disease"/>
            <person name="Wu L."/>
            <person name="Ma J."/>
        </authorList>
    </citation>
    <scope>NUCLEOTIDE SEQUENCE [LARGE SCALE GENOMIC DNA]</scope>
    <source>
        <strain evidence="7">CGMCC 4.7152</strain>
    </source>
</reference>
<protein>
    <submittedName>
        <fullName evidence="6">LacI family DNA-binding transcriptional regulator</fullName>
    </submittedName>
</protein>
<dbReference type="GO" id="GO:0003677">
    <property type="term" value="F:DNA binding"/>
    <property type="evidence" value="ECO:0007669"/>
    <property type="project" value="UniProtKB-KW"/>
</dbReference>
<organism evidence="6 7">
    <name type="scientific">Dactylosporangium cerinum</name>
    <dbReference type="NCBI Taxonomy" id="1434730"/>
    <lineage>
        <taxon>Bacteria</taxon>
        <taxon>Bacillati</taxon>
        <taxon>Actinomycetota</taxon>
        <taxon>Actinomycetes</taxon>
        <taxon>Micromonosporales</taxon>
        <taxon>Micromonosporaceae</taxon>
        <taxon>Dactylosporangium</taxon>
    </lineage>
</organism>
<gene>
    <name evidence="6" type="ORF">ACFPIJ_00715</name>
</gene>
<evidence type="ECO:0000256" key="3">
    <source>
        <dbReference type="ARBA" id="ARBA00023163"/>
    </source>
</evidence>
<dbReference type="EMBL" id="JBHSIU010000003">
    <property type="protein sequence ID" value="MFC4996346.1"/>
    <property type="molecule type" value="Genomic_DNA"/>
</dbReference>
<dbReference type="PROSITE" id="PS00356">
    <property type="entry name" value="HTH_LACI_1"/>
    <property type="match status" value="1"/>
</dbReference>
<dbReference type="InterPro" id="IPR001387">
    <property type="entry name" value="Cro/C1-type_HTH"/>
</dbReference>
<evidence type="ECO:0000256" key="2">
    <source>
        <dbReference type="ARBA" id="ARBA00023125"/>
    </source>
</evidence>
<evidence type="ECO:0000313" key="6">
    <source>
        <dbReference type="EMBL" id="MFC4996346.1"/>
    </source>
</evidence>
<dbReference type="SUPFAM" id="SSF53822">
    <property type="entry name" value="Periplasmic binding protein-like I"/>
    <property type="match status" value="1"/>
</dbReference>
<feature type="domain" description="HTH lacI-type" evidence="4">
    <location>
        <begin position="6"/>
        <end position="60"/>
    </location>
</feature>
<dbReference type="PANTHER" id="PTHR30146">
    <property type="entry name" value="LACI-RELATED TRANSCRIPTIONAL REPRESSOR"/>
    <property type="match status" value="1"/>
</dbReference>
<dbReference type="InterPro" id="IPR010982">
    <property type="entry name" value="Lambda_DNA-bd_dom_sf"/>
</dbReference>
<name>A0ABV9VL94_9ACTN</name>
<dbReference type="CDD" id="cd06267">
    <property type="entry name" value="PBP1_LacI_sugar_binding-like"/>
    <property type="match status" value="1"/>
</dbReference>
<dbReference type="Pfam" id="PF00356">
    <property type="entry name" value="LacI"/>
    <property type="match status" value="1"/>
</dbReference>
<dbReference type="PROSITE" id="PS50943">
    <property type="entry name" value="HTH_CROC1"/>
    <property type="match status" value="1"/>
</dbReference>
<dbReference type="Proteomes" id="UP001595912">
    <property type="component" value="Unassembled WGS sequence"/>
</dbReference>
<dbReference type="InterPro" id="IPR028082">
    <property type="entry name" value="Peripla_BP_I"/>
</dbReference>
<dbReference type="InterPro" id="IPR000843">
    <property type="entry name" value="HTH_LacI"/>
</dbReference>
<dbReference type="Gene3D" id="3.40.50.2300">
    <property type="match status" value="2"/>
</dbReference>
<keyword evidence="2 6" id="KW-0238">DNA-binding</keyword>
<dbReference type="CDD" id="cd01392">
    <property type="entry name" value="HTH_LacI"/>
    <property type="match status" value="1"/>
</dbReference>
<sequence>MAGSKLTIEDVARAAGVSRSTVSRVMNGVPGATEAVRQHVKDVIAELGYVPDQTARALASRQQPAIDVVVASPAPAVGWIGSHPYYSRVLAGIMTVLAGRDVQLRIHSVAAAEDADAVDAIARRASIGLVLADGSPALASRLHRQCRRVVSLVATAPSVPAVEADNAGGAHAAVQYLYQLGRRRIAAIHGADDTCGTSRRAGYVRAVAELGLPDLSTGGAFRREVGLSAARDLLDRYPDVDAMFVACDLTAAGAVQAITATSRRVPQDVSVVGFDDSIAAVCANPPLSTMRMPVEDMAAAAVRLLLDGPVPTGYRQRFPVELIVRESTAPA</sequence>
<keyword evidence="7" id="KW-1185">Reference proteome</keyword>
<evidence type="ECO:0000259" key="5">
    <source>
        <dbReference type="PROSITE" id="PS50943"/>
    </source>
</evidence>
<dbReference type="Gene3D" id="1.10.260.40">
    <property type="entry name" value="lambda repressor-like DNA-binding domains"/>
    <property type="match status" value="1"/>
</dbReference>
<dbReference type="PROSITE" id="PS50932">
    <property type="entry name" value="HTH_LACI_2"/>
    <property type="match status" value="1"/>
</dbReference>
<accession>A0ABV9VL94</accession>
<dbReference type="RefSeq" id="WP_380112547.1">
    <property type="nucleotide sequence ID" value="NZ_JBHSIU010000003.1"/>
</dbReference>
<keyword evidence="1" id="KW-0805">Transcription regulation</keyword>
<comment type="caution">
    <text evidence="6">The sequence shown here is derived from an EMBL/GenBank/DDBJ whole genome shotgun (WGS) entry which is preliminary data.</text>
</comment>
<dbReference type="SMART" id="SM00354">
    <property type="entry name" value="HTH_LACI"/>
    <property type="match status" value="1"/>
</dbReference>
<evidence type="ECO:0000256" key="1">
    <source>
        <dbReference type="ARBA" id="ARBA00023015"/>
    </source>
</evidence>
<dbReference type="PANTHER" id="PTHR30146:SF109">
    <property type="entry name" value="HTH-TYPE TRANSCRIPTIONAL REGULATOR GALS"/>
    <property type="match status" value="1"/>
</dbReference>
<dbReference type="Pfam" id="PF13377">
    <property type="entry name" value="Peripla_BP_3"/>
    <property type="match status" value="1"/>
</dbReference>
<keyword evidence="3" id="KW-0804">Transcription</keyword>
<evidence type="ECO:0000313" key="7">
    <source>
        <dbReference type="Proteomes" id="UP001595912"/>
    </source>
</evidence>
<dbReference type="InterPro" id="IPR046335">
    <property type="entry name" value="LacI/GalR-like_sensor"/>
</dbReference>